<sequence>MVMLSDAEQIFLDEHCRRPCGQSDPGDARARKDTAITGSAFSVKQSLAKADLHGAGATFPAPIYLLWFQSFQREHPEVRLSYSAVGSESGVRMLAERGVDFAASTSRRRR</sequence>
<organism evidence="3 4">
    <name type="scientific">Tunturiibacter gelidiferens</name>
    <dbReference type="NCBI Taxonomy" id="3069689"/>
    <lineage>
        <taxon>Bacteria</taxon>
        <taxon>Pseudomonadati</taxon>
        <taxon>Acidobacteriota</taxon>
        <taxon>Terriglobia</taxon>
        <taxon>Terriglobales</taxon>
        <taxon>Acidobacteriaceae</taxon>
        <taxon>Tunturiibacter</taxon>
    </lineage>
</organism>
<accession>A0A9X0U4W2</accession>
<keyword evidence="4" id="KW-1185">Reference proteome</keyword>
<dbReference type="Proteomes" id="UP000535182">
    <property type="component" value="Unassembled WGS sequence"/>
</dbReference>
<protein>
    <submittedName>
        <fullName evidence="3">ABC-type phosphate transport system substrate-binding protein</fullName>
    </submittedName>
</protein>
<evidence type="ECO:0000313" key="3">
    <source>
        <dbReference type="EMBL" id="MBB5329380.1"/>
    </source>
</evidence>
<dbReference type="SUPFAM" id="SSF53850">
    <property type="entry name" value="Periplasmic binding protein-like II"/>
    <property type="match status" value="1"/>
</dbReference>
<comment type="caution">
    <text evidence="3">The sequence shown here is derived from an EMBL/GenBank/DDBJ whole genome shotgun (WGS) entry which is preliminary data.</text>
</comment>
<feature type="domain" description="PBP" evidence="2">
    <location>
        <begin position="48"/>
        <end position="107"/>
    </location>
</feature>
<dbReference type="PANTHER" id="PTHR42996">
    <property type="entry name" value="PHOSPHATE-BINDING PROTEIN PSTS"/>
    <property type="match status" value="1"/>
</dbReference>
<comment type="similarity">
    <text evidence="1">Belongs to the PstS family.</text>
</comment>
<dbReference type="InterPro" id="IPR024370">
    <property type="entry name" value="PBP_domain"/>
</dbReference>
<reference evidence="3 4" key="1">
    <citation type="submission" date="2020-08" db="EMBL/GenBank/DDBJ databases">
        <title>Genomic Encyclopedia of Type Strains, Phase IV (KMG-V): Genome sequencing to study the core and pangenomes of soil and plant-associated prokaryotes.</title>
        <authorList>
            <person name="Whitman W."/>
        </authorList>
    </citation>
    <scope>NUCLEOTIDE SEQUENCE [LARGE SCALE GENOMIC DNA]</scope>
    <source>
        <strain evidence="3 4">X5P2</strain>
    </source>
</reference>
<dbReference type="InterPro" id="IPR050962">
    <property type="entry name" value="Phosphate-bind_PstS"/>
</dbReference>
<dbReference type="Gene3D" id="3.40.190.10">
    <property type="entry name" value="Periplasmic binding protein-like II"/>
    <property type="match status" value="1"/>
</dbReference>
<evidence type="ECO:0000313" key="4">
    <source>
        <dbReference type="Proteomes" id="UP000535182"/>
    </source>
</evidence>
<name>A0A9X0U4W2_9BACT</name>
<dbReference type="EMBL" id="JACHEB010000006">
    <property type="protein sequence ID" value="MBB5329380.1"/>
    <property type="molecule type" value="Genomic_DNA"/>
</dbReference>
<evidence type="ECO:0000256" key="1">
    <source>
        <dbReference type="ARBA" id="ARBA00008725"/>
    </source>
</evidence>
<proteinExistence type="inferred from homology"/>
<dbReference type="PANTHER" id="PTHR42996:SF1">
    <property type="entry name" value="PHOSPHATE-BINDING PROTEIN PSTS"/>
    <property type="match status" value="1"/>
</dbReference>
<evidence type="ECO:0000259" key="2">
    <source>
        <dbReference type="Pfam" id="PF12849"/>
    </source>
</evidence>
<dbReference type="AlphaFoldDB" id="A0A9X0U4W2"/>
<dbReference type="Pfam" id="PF12849">
    <property type="entry name" value="PBP_like_2"/>
    <property type="match status" value="1"/>
</dbReference>
<gene>
    <name evidence="3" type="ORF">HDF14_002998</name>
</gene>